<dbReference type="Gene3D" id="3.40.50.410">
    <property type="entry name" value="von Willebrand factor, type A domain"/>
    <property type="match status" value="2"/>
</dbReference>
<keyword evidence="2" id="KW-1185">Reference proteome</keyword>
<reference evidence="3" key="1">
    <citation type="submission" date="2017-02" db="UniProtKB">
        <authorList>
            <consortium name="WormBaseParasite"/>
        </authorList>
    </citation>
    <scope>IDENTIFICATION</scope>
</reference>
<evidence type="ECO:0000313" key="2">
    <source>
        <dbReference type="Proteomes" id="UP000036681"/>
    </source>
</evidence>
<dbReference type="Proteomes" id="UP000036681">
    <property type="component" value="Unplaced"/>
</dbReference>
<name>A0A0M3IQW6_ASCLU</name>
<accession>A0A0M3IQW6</accession>
<dbReference type="GO" id="GO:0005675">
    <property type="term" value="C:transcription factor TFIIH holo complex"/>
    <property type="evidence" value="ECO:0007669"/>
    <property type="project" value="TreeGrafter"/>
</dbReference>
<dbReference type="GO" id="GO:0006289">
    <property type="term" value="P:nucleotide-excision repair"/>
    <property type="evidence" value="ECO:0007669"/>
    <property type="project" value="TreeGrafter"/>
</dbReference>
<organism evidence="2 3">
    <name type="scientific">Ascaris lumbricoides</name>
    <name type="common">Giant roundworm</name>
    <dbReference type="NCBI Taxonomy" id="6252"/>
    <lineage>
        <taxon>Eukaryota</taxon>
        <taxon>Metazoa</taxon>
        <taxon>Ecdysozoa</taxon>
        <taxon>Nematoda</taxon>
        <taxon>Chromadorea</taxon>
        <taxon>Rhabditida</taxon>
        <taxon>Spirurina</taxon>
        <taxon>Ascaridomorpha</taxon>
        <taxon>Ascaridoidea</taxon>
        <taxon>Ascarididae</taxon>
        <taxon>Ascaris</taxon>
    </lineage>
</organism>
<dbReference type="InterPro" id="IPR036465">
    <property type="entry name" value="vWFA_dom_sf"/>
</dbReference>
<evidence type="ECO:0000313" key="3">
    <source>
        <dbReference type="WBParaSite" id="ALUE_0002114401-mRNA-1"/>
    </source>
</evidence>
<feature type="domain" description="Ssl1-like" evidence="1">
    <location>
        <begin position="102"/>
        <end position="161"/>
    </location>
</feature>
<dbReference type="Pfam" id="PF04056">
    <property type="entry name" value="Ssl1"/>
    <property type="match status" value="1"/>
</dbReference>
<dbReference type="PANTHER" id="PTHR12695">
    <property type="entry name" value="GENERAL TRANSCRIPTION FACTOR IIH SUBUNIT 2"/>
    <property type="match status" value="1"/>
</dbReference>
<proteinExistence type="predicted"/>
<dbReference type="WBParaSite" id="ALUE_0002114401-mRNA-1">
    <property type="protein sequence ID" value="ALUE_0002114401-mRNA-1"/>
    <property type="gene ID" value="ALUE_0002114401"/>
</dbReference>
<dbReference type="GO" id="GO:0006357">
    <property type="term" value="P:regulation of transcription by RNA polymerase II"/>
    <property type="evidence" value="ECO:0007669"/>
    <property type="project" value="TreeGrafter"/>
</dbReference>
<dbReference type="PANTHER" id="PTHR12695:SF2">
    <property type="entry name" value="GENERAL TRANSCRIPTION FACTOR IIH SUBUNIT 2-RELATED"/>
    <property type="match status" value="1"/>
</dbReference>
<dbReference type="InterPro" id="IPR007198">
    <property type="entry name" value="Ssl1-like"/>
</dbReference>
<sequence length="172" mass="19919">MCADINEDDEQKGYTWEIAYAEGLNIREVLEEDESGSVEKSVAKLIFEAKRKRRLTDRPARIRLGIMRYVYIIIDCSLAMTEKTLLPTRLNVTLKMRYVYIIIDCSLAMTEKTLLPTRLNVTLKVLNQFLEKFSEQNPISQVGIIICRDKRAERLIQLTGKFTCIVYFIGCI</sequence>
<protein>
    <submittedName>
        <fullName evidence="3">Ssl1 domain-containing protein</fullName>
    </submittedName>
</protein>
<dbReference type="AlphaFoldDB" id="A0A0M3IQW6"/>
<evidence type="ECO:0000259" key="1">
    <source>
        <dbReference type="Pfam" id="PF04056"/>
    </source>
</evidence>